<proteinExistence type="inferred from homology"/>
<dbReference type="Proteomes" id="UP000602050">
    <property type="component" value="Unassembled WGS sequence"/>
</dbReference>
<dbReference type="Gene3D" id="3.40.1530.30">
    <property type="entry name" value="Uncharacterised family UPF0302, N-terminal domain"/>
    <property type="match status" value="1"/>
</dbReference>
<organism evidence="3 4">
    <name type="scientific">Compostibacillus humi</name>
    <dbReference type="NCBI Taxonomy" id="1245525"/>
    <lineage>
        <taxon>Bacteria</taxon>
        <taxon>Bacillati</taxon>
        <taxon>Bacillota</taxon>
        <taxon>Bacilli</taxon>
        <taxon>Bacillales</taxon>
        <taxon>Bacillaceae</taxon>
        <taxon>Compostibacillus</taxon>
    </lineage>
</organism>
<reference evidence="3" key="2">
    <citation type="submission" date="2020-09" db="EMBL/GenBank/DDBJ databases">
        <authorList>
            <person name="Sun Q."/>
            <person name="Zhou Y."/>
        </authorList>
    </citation>
    <scope>NUCLEOTIDE SEQUENCE</scope>
    <source>
        <strain evidence="3">CGMCC 1.12360</strain>
    </source>
</reference>
<dbReference type="InterPro" id="IPR011188">
    <property type="entry name" value="UPF0302"/>
</dbReference>
<keyword evidence="4" id="KW-1185">Reference proteome</keyword>
<evidence type="ECO:0000259" key="2">
    <source>
        <dbReference type="SMART" id="SM00914"/>
    </source>
</evidence>
<dbReference type="PIRSF" id="PIRSF007165">
    <property type="entry name" value="UCP007165"/>
    <property type="match status" value="1"/>
</dbReference>
<reference evidence="3" key="1">
    <citation type="journal article" date="2014" name="Int. J. Syst. Evol. Microbiol.">
        <title>Complete genome sequence of Corynebacterium casei LMG S-19264T (=DSM 44701T), isolated from a smear-ripened cheese.</title>
        <authorList>
            <consortium name="US DOE Joint Genome Institute (JGI-PGF)"/>
            <person name="Walter F."/>
            <person name="Albersmeier A."/>
            <person name="Kalinowski J."/>
            <person name="Ruckert C."/>
        </authorList>
    </citation>
    <scope>NUCLEOTIDE SEQUENCE</scope>
    <source>
        <strain evidence="3">CGMCC 1.12360</strain>
    </source>
</reference>
<dbReference type="NCBIfam" id="NF002965">
    <property type="entry name" value="PRK03636.1"/>
    <property type="match status" value="1"/>
</dbReference>
<dbReference type="AlphaFoldDB" id="A0A8J2ZNU9"/>
<dbReference type="EMBL" id="BMEV01000003">
    <property type="protein sequence ID" value="GGH68789.1"/>
    <property type="molecule type" value="Genomic_DNA"/>
</dbReference>
<dbReference type="InterPro" id="IPR014963">
    <property type="entry name" value="UPF0302_N"/>
</dbReference>
<gene>
    <name evidence="3" type="ORF">GCM10010978_02130</name>
</gene>
<protein>
    <recommendedName>
        <fullName evidence="1">UPF0302 protein GCM10010978_02130</fullName>
    </recommendedName>
</protein>
<accession>A0A8J2ZNU9</accession>
<evidence type="ECO:0000313" key="4">
    <source>
        <dbReference type="Proteomes" id="UP000602050"/>
    </source>
</evidence>
<dbReference type="HAMAP" id="MF_00760">
    <property type="entry name" value="UPF0302"/>
    <property type="match status" value="1"/>
</dbReference>
<comment type="caution">
    <text evidence="3">The sequence shown here is derived from an EMBL/GenBank/DDBJ whole genome shotgun (WGS) entry which is preliminary data.</text>
</comment>
<sequence>MSTSVSVEDKKRFIQWFLKNYQLKKRESAWILHYILNHAEILENIHFVRDVKFCPRGMMITSKCSEEVPFRFYKNHLVTTDVEKTFHDIRLNYNEKLYIQINFFRSNQNAKYALVLEENPFLPDDYHITRKDRHLAGKILDYSIYHFERDRLLKEIDTALDEMDEERFFHLTEQLHQLDREFQQPRLQKQ</sequence>
<evidence type="ECO:0000256" key="1">
    <source>
        <dbReference type="HAMAP-Rule" id="MF_00760"/>
    </source>
</evidence>
<comment type="similarity">
    <text evidence="1">Belongs to the UPF0302 family.</text>
</comment>
<dbReference type="InterPro" id="IPR014957">
    <property type="entry name" value="IDEAL_dom"/>
</dbReference>
<evidence type="ECO:0000313" key="3">
    <source>
        <dbReference type="EMBL" id="GGH68789.1"/>
    </source>
</evidence>
<name>A0A8J2ZNU9_9BACI</name>
<dbReference type="RefSeq" id="WP_188390514.1">
    <property type="nucleotide sequence ID" value="NZ_BMEV01000003.1"/>
</dbReference>
<dbReference type="Gene3D" id="4.10.810.10">
    <property type="entry name" value="Virus Scaffolding Protein, Chain A"/>
    <property type="match status" value="1"/>
</dbReference>
<dbReference type="SMART" id="SM00914">
    <property type="entry name" value="IDEAL"/>
    <property type="match status" value="1"/>
</dbReference>
<dbReference type="InterPro" id="IPR038091">
    <property type="entry name" value="UPF0302_N_sf"/>
</dbReference>
<dbReference type="InterPro" id="IPR027393">
    <property type="entry name" value="Virus_scaffolding_prot_C"/>
</dbReference>
<dbReference type="Pfam" id="PF08864">
    <property type="entry name" value="UPF0302"/>
    <property type="match status" value="1"/>
</dbReference>
<dbReference type="Pfam" id="PF08858">
    <property type="entry name" value="IDEAL"/>
    <property type="match status" value="1"/>
</dbReference>
<feature type="domain" description="IDEAL" evidence="2">
    <location>
        <begin position="139"/>
        <end position="175"/>
    </location>
</feature>